<name>A0A0R3KCZ1_9BRAD</name>
<sequence length="177" mass="19613">MPKAIRTNSTPQRRSSQNTQGYSTAAVASDPVVGLSRHLLVLVDADDGAELEYRDKSMEDPSRNAARQFGEWRTAVERMISFSEASSLDGALVQLALTLDLLDDIDSLVPDEVAGFVPKRLEIERLVRSAMRAVRKGRTTEPTVQSLVEYCSGSGSLWIDRVEAWATEGRMQRERGD</sequence>
<feature type="region of interest" description="Disordered" evidence="1">
    <location>
        <begin position="1"/>
        <end position="23"/>
    </location>
</feature>
<evidence type="ECO:0000313" key="2">
    <source>
        <dbReference type="EMBL" id="KRQ92922.1"/>
    </source>
</evidence>
<comment type="caution">
    <text evidence="2">The sequence shown here is derived from an EMBL/GenBank/DDBJ whole genome shotgun (WGS) entry which is preliminary data.</text>
</comment>
<dbReference type="EMBL" id="LLXZ01000231">
    <property type="protein sequence ID" value="KRQ92922.1"/>
    <property type="molecule type" value="Genomic_DNA"/>
</dbReference>
<organism evidence="2 3">
    <name type="scientific">Bradyrhizobium jicamae</name>
    <dbReference type="NCBI Taxonomy" id="280332"/>
    <lineage>
        <taxon>Bacteria</taxon>
        <taxon>Pseudomonadati</taxon>
        <taxon>Pseudomonadota</taxon>
        <taxon>Alphaproteobacteria</taxon>
        <taxon>Hyphomicrobiales</taxon>
        <taxon>Nitrobacteraceae</taxon>
        <taxon>Bradyrhizobium</taxon>
    </lineage>
</organism>
<dbReference type="Proteomes" id="UP000050863">
    <property type="component" value="Unassembled WGS sequence"/>
</dbReference>
<proteinExistence type="predicted"/>
<accession>A0A0R3KCZ1</accession>
<dbReference type="RefSeq" id="WP_057840877.1">
    <property type="nucleotide sequence ID" value="NZ_LLXZ01000231.1"/>
</dbReference>
<protein>
    <submittedName>
        <fullName evidence="2">Uncharacterized protein</fullName>
    </submittedName>
</protein>
<evidence type="ECO:0000313" key="3">
    <source>
        <dbReference type="Proteomes" id="UP000050863"/>
    </source>
</evidence>
<evidence type="ECO:0000256" key="1">
    <source>
        <dbReference type="SAM" id="MobiDB-lite"/>
    </source>
</evidence>
<reference evidence="2 3" key="1">
    <citation type="submission" date="2014-03" db="EMBL/GenBank/DDBJ databases">
        <title>Bradyrhizobium valentinum sp. nov., isolated from effective nodules of Lupinus mariae-josephae, a lupine endemic of basic-lime soils in Eastern Spain.</title>
        <authorList>
            <person name="Duran D."/>
            <person name="Rey L."/>
            <person name="Navarro A."/>
            <person name="Busquets A."/>
            <person name="Imperial J."/>
            <person name="Ruiz-Argueso T."/>
        </authorList>
    </citation>
    <scope>NUCLEOTIDE SEQUENCE [LARGE SCALE GENOMIC DNA]</scope>
    <source>
        <strain evidence="2 3">PAC68</strain>
    </source>
</reference>
<dbReference type="AlphaFoldDB" id="A0A0R3KCZ1"/>
<gene>
    <name evidence="2" type="ORF">CQ12_30360</name>
</gene>
<keyword evidence="3" id="KW-1185">Reference proteome</keyword>